<comment type="caution">
    <text evidence="2">The sequence shown here is derived from an EMBL/GenBank/DDBJ whole genome shotgun (WGS) entry which is preliminary data.</text>
</comment>
<evidence type="ECO:0000313" key="3">
    <source>
        <dbReference type="Proteomes" id="UP000654573"/>
    </source>
</evidence>
<name>A0ABR7FJQ4_9FIRM</name>
<dbReference type="PANTHER" id="PTHR47099:SF1">
    <property type="entry name" value="METHYLCOBAMIDE:COM METHYLTRANSFERASE MTBA"/>
    <property type="match status" value="1"/>
</dbReference>
<dbReference type="InterPro" id="IPR038071">
    <property type="entry name" value="UROD/MetE-like_sf"/>
</dbReference>
<dbReference type="Pfam" id="PF01208">
    <property type="entry name" value="URO-D"/>
    <property type="match status" value="1"/>
</dbReference>
<dbReference type="PANTHER" id="PTHR47099">
    <property type="entry name" value="METHYLCOBAMIDE:COM METHYLTRANSFERASE MTBA"/>
    <property type="match status" value="1"/>
</dbReference>
<sequence length="329" mass="38313">MLTKRQNLLETIKGGNPDRYVNQFEPFALQFMTPREVRFPEPDYGGAPRRNWFGVLIQWPKGTPGSFPVHGNQKVIKDITHWKDFVTMPDTNYSEEEWAPWVAEAEKVDRNEQFVTYFAWPGIFESLHYLMGMEDSLVNFYEEPECMHELIDFLTEYELRMADTVCDHIHPDAIYRHDDWGSQLSTFMSKQMFREFLLEPTKKIYDYYRSKGVVLVVHHTDSYCETFVPEMIEAGIDIWQGAMSTNNLPKILQEYGKDITIMGGIDNGKIDRKDWTKEAINAETDRICELCGTKYFIPNTTYGGVGSVYEGVYEAVSNEINVLSKKFFK</sequence>
<proteinExistence type="predicted"/>
<keyword evidence="3" id="KW-1185">Reference proteome</keyword>
<dbReference type="InterPro" id="IPR000257">
    <property type="entry name" value="Uroporphyrinogen_deCOase"/>
</dbReference>
<dbReference type="EMBL" id="JACOOU010000016">
    <property type="protein sequence ID" value="MBC5675437.1"/>
    <property type="molecule type" value="Genomic_DNA"/>
</dbReference>
<feature type="domain" description="Uroporphyrinogen decarboxylase (URO-D)" evidence="1">
    <location>
        <begin position="122"/>
        <end position="300"/>
    </location>
</feature>
<gene>
    <name evidence="2" type="ORF">H8S76_24720</name>
</gene>
<dbReference type="Proteomes" id="UP000654573">
    <property type="component" value="Unassembled WGS sequence"/>
</dbReference>
<accession>A0ABR7FJQ4</accession>
<dbReference type="Gene3D" id="3.20.20.210">
    <property type="match status" value="1"/>
</dbReference>
<dbReference type="InterPro" id="IPR052024">
    <property type="entry name" value="Methanogen_methyltrans"/>
</dbReference>
<evidence type="ECO:0000259" key="1">
    <source>
        <dbReference type="Pfam" id="PF01208"/>
    </source>
</evidence>
<evidence type="ECO:0000313" key="2">
    <source>
        <dbReference type="EMBL" id="MBC5675437.1"/>
    </source>
</evidence>
<reference evidence="2 3" key="1">
    <citation type="submission" date="2020-08" db="EMBL/GenBank/DDBJ databases">
        <title>Genome public.</title>
        <authorList>
            <person name="Liu C."/>
            <person name="Sun Q."/>
        </authorList>
    </citation>
    <scope>NUCLEOTIDE SEQUENCE [LARGE SCALE GENOMIC DNA]</scope>
    <source>
        <strain evidence="2 3">NSJ-34</strain>
    </source>
</reference>
<protein>
    <submittedName>
        <fullName evidence="2">Uroporphyrinogen decarboxylase</fullName>
    </submittedName>
</protein>
<organism evidence="2 3">
    <name type="scientific">Blautia celeris</name>
    <dbReference type="NCBI Taxonomy" id="2763026"/>
    <lineage>
        <taxon>Bacteria</taxon>
        <taxon>Bacillati</taxon>
        <taxon>Bacillota</taxon>
        <taxon>Clostridia</taxon>
        <taxon>Lachnospirales</taxon>
        <taxon>Lachnospiraceae</taxon>
        <taxon>Blautia</taxon>
    </lineage>
</organism>
<dbReference type="RefSeq" id="WP_054353432.1">
    <property type="nucleotide sequence ID" value="NZ_JACOOU010000016.1"/>
</dbReference>
<dbReference type="SUPFAM" id="SSF51726">
    <property type="entry name" value="UROD/MetE-like"/>
    <property type="match status" value="1"/>
</dbReference>